<dbReference type="HAMAP" id="MF_00074">
    <property type="entry name" value="16SrRNA_methyltr_G"/>
    <property type="match status" value="1"/>
</dbReference>
<dbReference type="EC" id="2.1.1.-" evidence="6"/>
<evidence type="ECO:0000256" key="1">
    <source>
        <dbReference type="ARBA" id="ARBA00022490"/>
    </source>
</evidence>
<organism evidence="7 8">
    <name type="scientific">Bifidobacterium catulorum</name>
    <dbReference type="NCBI Taxonomy" id="1630173"/>
    <lineage>
        <taxon>Bacteria</taxon>
        <taxon>Bacillati</taxon>
        <taxon>Actinomycetota</taxon>
        <taxon>Actinomycetes</taxon>
        <taxon>Bifidobacteriales</taxon>
        <taxon>Bifidobacteriaceae</taxon>
        <taxon>Bifidobacterium</taxon>
    </lineage>
</organism>
<dbReference type="InterPro" id="IPR029063">
    <property type="entry name" value="SAM-dependent_MTases_sf"/>
</dbReference>
<comment type="caution">
    <text evidence="7">The sequence shown here is derived from an EMBL/GenBank/DDBJ whole genome shotgun (WGS) entry which is preliminary data.</text>
</comment>
<keyword evidence="8" id="KW-1185">Reference proteome</keyword>
<comment type="caution">
    <text evidence="6">Lacks conserved residue(s) required for the propagation of feature annotation.</text>
</comment>
<comment type="subcellular location">
    <subcellularLocation>
        <location evidence="6">Cytoplasm</location>
    </subcellularLocation>
</comment>
<keyword evidence="5 6" id="KW-0949">S-adenosyl-L-methionine</keyword>
<name>A0A2U2MU07_9BIFI</name>
<evidence type="ECO:0000256" key="5">
    <source>
        <dbReference type="ARBA" id="ARBA00022691"/>
    </source>
</evidence>
<sequence>MTDQLDGSPLIAEVLGPAAEPLTIFHAKLEREGEPRGLIGPRDVDILWERHILNSAAVIPFILEALGAPGTGMKDRAGATGRIADVGSGGGFPGVIVAACLPQVKVSLIEPMERRVDWLSEVVVELGLKNVTIVHARAEDAPKPGDGFDVVTCRAVAPMRKLAGFTMPLLRSGGRLVALKGKSAQAEIDKGMKLILRAKGVNPRAVEAPVADGLEPTHVVLVDKR</sequence>
<dbReference type="SUPFAM" id="SSF53335">
    <property type="entry name" value="S-adenosyl-L-methionine-dependent methyltransferases"/>
    <property type="match status" value="1"/>
</dbReference>
<comment type="similarity">
    <text evidence="6">Belongs to the methyltransferase superfamily. RNA methyltransferase RsmG family.</text>
</comment>
<keyword evidence="1 6" id="KW-0963">Cytoplasm</keyword>
<dbReference type="Proteomes" id="UP000245753">
    <property type="component" value="Unassembled WGS sequence"/>
</dbReference>
<dbReference type="CDD" id="cd02440">
    <property type="entry name" value="AdoMet_MTases"/>
    <property type="match status" value="1"/>
</dbReference>
<gene>
    <name evidence="6" type="primary">rsmG</name>
    <name evidence="7" type="ORF">DF200_03060</name>
</gene>
<feature type="binding site" evidence="6">
    <location>
        <begin position="138"/>
        <end position="139"/>
    </location>
    <ligand>
        <name>S-adenosyl-L-methionine</name>
        <dbReference type="ChEBI" id="CHEBI:59789"/>
    </ligand>
</feature>
<evidence type="ECO:0000256" key="3">
    <source>
        <dbReference type="ARBA" id="ARBA00022603"/>
    </source>
</evidence>
<evidence type="ECO:0000256" key="4">
    <source>
        <dbReference type="ARBA" id="ARBA00022679"/>
    </source>
</evidence>
<dbReference type="PANTHER" id="PTHR31760:SF0">
    <property type="entry name" value="S-ADENOSYL-L-METHIONINE-DEPENDENT METHYLTRANSFERASES SUPERFAMILY PROTEIN"/>
    <property type="match status" value="1"/>
</dbReference>
<evidence type="ECO:0000256" key="2">
    <source>
        <dbReference type="ARBA" id="ARBA00022552"/>
    </source>
</evidence>
<keyword evidence="3 6" id="KW-0489">Methyltransferase</keyword>
<dbReference type="GO" id="GO:0070043">
    <property type="term" value="F:rRNA (guanine-N7-)-methyltransferase activity"/>
    <property type="evidence" value="ECO:0007669"/>
    <property type="project" value="UniProtKB-UniRule"/>
</dbReference>
<feature type="binding site" evidence="6">
    <location>
        <position position="92"/>
    </location>
    <ligand>
        <name>S-adenosyl-L-methionine</name>
        <dbReference type="ChEBI" id="CHEBI:59789"/>
    </ligand>
</feature>
<accession>A0A2U2MU07</accession>
<dbReference type="PANTHER" id="PTHR31760">
    <property type="entry name" value="S-ADENOSYL-L-METHIONINE-DEPENDENT METHYLTRANSFERASES SUPERFAMILY PROTEIN"/>
    <property type="match status" value="1"/>
</dbReference>
<dbReference type="PIRSF" id="PIRSF003078">
    <property type="entry name" value="GidB"/>
    <property type="match status" value="1"/>
</dbReference>
<comment type="function">
    <text evidence="6">Specifically methylates the N7 position of a guanine in 16S rRNA.</text>
</comment>
<proteinExistence type="inferred from homology"/>
<protein>
    <recommendedName>
        <fullName evidence="6">Ribosomal RNA small subunit methyltransferase G</fullName>
        <ecNumber evidence="6">2.1.1.-</ecNumber>
    </recommendedName>
    <alternativeName>
        <fullName evidence="6">16S rRNA 7-methylguanosine methyltransferase</fullName>
        <shortName evidence="6">16S rRNA m7G methyltransferase</shortName>
    </alternativeName>
</protein>
<dbReference type="GO" id="GO:0005829">
    <property type="term" value="C:cytosol"/>
    <property type="evidence" value="ECO:0007669"/>
    <property type="project" value="TreeGrafter"/>
</dbReference>
<keyword evidence="2 6" id="KW-0698">rRNA processing</keyword>
<feature type="binding site" evidence="6">
    <location>
        <position position="154"/>
    </location>
    <ligand>
        <name>S-adenosyl-L-methionine</name>
        <dbReference type="ChEBI" id="CHEBI:59789"/>
    </ligand>
</feature>
<keyword evidence="4 6" id="KW-0808">Transferase</keyword>
<feature type="binding site" evidence="6">
    <location>
        <position position="87"/>
    </location>
    <ligand>
        <name>S-adenosyl-L-methionine</name>
        <dbReference type="ChEBI" id="CHEBI:59789"/>
    </ligand>
</feature>
<dbReference type="RefSeq" id="WP_109136822.1">
    <property type="nucleotide sequence ID" value="NZ_QFFN01000004.1"/>
</dbReference>
<dbReference type="Pfam" id="PF02527">
    <property type="entry name" value="GidB"/>
    <property type="match status" value="1"/>
</dbReference>
<evidence type="ECO:0000256" key="6">
    <source>
        <dbReference type="HAMAP-Rule" id="MF_00074"/>
    </source>
</evidence>
<dbReference type="InterPro" id="IPR003682">
    <property type="entry name" value="rRNA_ssu_MeTfrase_G"/>
</dbReference>
<evidence type="ECO:0000313" key="8">
    <source>
        <dbReference type="Proteomes" id="UP000245753"/>
    </source>
</evidence>
<dbReference type="EMBL" id="QFFN01000004">
    <property type="protein sequence ID" value="PWG60358.1"/>
    <property type="molecule type" value="Genomic_DNA"/>
</dbReference>
<dbReference type="Gene3D" id="3.40.50.150">
    <property type="entry name" value="Vaccinia Virus protein VP39"/>
    <property type="match status" value="1"/>
</dbReference>
<dbReference type="AlphaFoldDB" id="A0A2U2MU07"/>
<reference evidence="7 8" key="1">
    <citation type="journal article" date="2018" name="Int. J. Syst. Evol. Microbiol.">
        <title>Bifidobacterium catulorum sp. nov., a novel taxon from the faeces of the baby common marmoset (Callithrix jacchus).</title>
        <authorList>
            <person name="Modesto M."/>
            <person name="Michelini S."/>
            <person name="Oki K."/>
            <person name="Biavati B."/>
            <person name="Watanabe K."/>
            <person name="Mattarelli P."/>
        </authorList>
    </citation>
    <scope>NUCLEOTIDE SEQUENCE [LARGE SCALE GENOMIC DNA]</scope>
    <source>
        <strain evidence="7 8">MRM 8.19</strain>
    </source>
</reference>
<evidence type="ECO:0000313" key="7">
    <source>
        <dbReference type="EMBL" id="PWG60358.1"/>
    </source>
</evidence>
<dbReference type="OrthoDB" id="9808773at2"/>
<dbReference type="NCBIfam" id="TIGR00138">
    <property type="entry name" value="rsmG_gidB"/>
    <property type="match status" value="1"/>
</dbReference>